<name>A0A327T6U8_9SPHI</name>
<dbReference type="OrthoDB" id="771003at2"/>
<dbReference type="RefSeq" id="WP_111631804.1">
    <property type="nucleotide sequence ID" value="NZ_QLLR01000001.1"/>
</dbReference>
<dbReference type="EMBL" id="QLLR01000001">
    <property type="protein sequence ID" value="RAJ37049.1"/>
    <property type="molecule type" value="Genomic_DNA"/>
</dbReference>
<dbReference type="Proteomes" id="UP000249754">
    <property type="component" value="Unassembled WGS sequence"/>
</dbReference>
<dbReference type="InterPro" id="IPR009081">
    <property type="entry name" value="PP-bd_ACP"/>
</dbReference>
<feature type="domain" description="Carrier" evidence="1">
    <location>
        <begin position="1"/>
        <end position="81"/>
    </location>
</feature>
<reference evidence="2 3" key="1">
    <citation type="submission" date="2018-06" db="EMBL/GenBank/DDBJ databases">
        <title>Genomic Encyclopedia of Archaeal and Bacterial Type Strains, Phase II (KMG-II): from individual species to whole genera.</title>
        <authorList>
            <person name="Goeker M."/>
        </authorList>
    </citation>
    <scope>NUCLEOTIDE SEQUENCE [LARGE SCALE GENOMIC DNA]</scope>
    <source>
        <strain evidence="2 3">DSM 14825</strain>
    </source>
</reference>
<protein>
    <submittedName>
        <fullName evidence="2">Acyl carrier protein</fullName>
    </submittedName>
</protein>
<gene>
    <name evidence="2" type="ORF">LY11_00124</name>
</gene>
<dbReference type="STRING" id="188932.AY601_2495"/>
<dbReference type="PROSITE" id="PS50075">
    <property type="entry name" value="CARRIER"/>
    <property type="match status" value="1"/>
</dbReference>
<dbReference type="SUPFAM" id="SSF47336">
    <property type="entry name" value="ACP-like"/>
    <property type="match status" value="1"/>
</dbReference>
<comment type="caution">
    <text evidence="2">The sequence shown here is derived from an EMBL/GenBank/DDBJ whole genome shotgun (WGS) entry which is preliminary data.</text>
</comment>
<dbReference type="Pfam" id="PF00550">
    <property type="entry name" value="PP-binding"/>
    <property type="match status" value="1"/>
</dbReference>
<proteinExistence type="predicted"/>
<evidence type="ECO:0000259" key="1">
    <source>
        <dbReference type="PROSITE" id="PS50075"/>
    </source>
</evidence>
<evidence type="ECO:0000313" key="2">
    <source>
        <dbReference type="EMBL" id="RAJ37049.1"/>
    </source>
</evidence>
<dbReference type="InterPro" id="IPR036736">
    <property type="entry name" value="ACP-like_sf"/>
</dbReference>
<sequence>MDREVIISAIKEVAAPYTQDKQALDEISETTSFITDLKINSANLVDIVLDLEEKFGIEIDNDSMAKMLDVKSTLDVIEAKLAEK</sequence>
<evidence type="ECO:0000313" key="3">
    <source>
        <dbReference type="Proteomes" id="UP000249754"/>
    </source>
</evidence>
<dbReference type="Gene3D" id="1.10.1200.10">
    <property type="entry name" value="ACP-like"/>
    <property type="match status" value="1"/>
</dbReference>
<accession>A0A327T6U8</accession>
<dbReference type="AlphaFoldDB" id="A0A327T6U8"/>
<organism evidence="2 3">
    <name type="scientific">Pedobacter cryoconitis</name>
    <dbReference type="NCBI Taxonomy" id="188932"/>
    <lineage>
        <taxon>Bacteria</taxon>
        <taxon>Pseudomonadati</taxon>
        <taxon>Bacteroidota</taxon>
        <taxon>Sphingobacteriia</taxon>
        <taxon>Sphingobacteriales</taxon>
        <taxon>Sphingobacteriaceae</taxon>
        <taxon>Pedobacter</taxon>
    </lineage>
</organism>